<dbReference type="InterPro" id="IPR036736">
    <property type="entry name" value="ACP-like_sf"/>
</dbReference>
<dbReference type="PROSITE" id="PS00012">
    <property type="entry name" value="PHOSPHOPANTETHEINE"/>
    <property type="match status" value="1"/>
</dbReference>
<dbReference type="Pfam" id="PF02801">
    <property type="entry name" value="Ketoacyl-synt_C"/>
    <property type="match status" value="1"/>
</dbReference>
<evidence type="ECO:0000313" key="13">
    <source>
        <dbReference type="EMBL" id="QEV57526.1"/>
    </source>
</evidence>
<dbReference type="PROSITE" id="PS52004">
    <property type="entry name" value="KS3_2"/>
    <property type="match status" value="1"/>
</dbReference>
<dbReference type="GO" id="GO:0071770">
    <property type="term" value="P:DIM/DIP cell wall layer assembly"/>
    <property type="evidence" value="ECO:0007669"/>
    <property type="project" value="TreeGrafter"/>
</dbReference>
<dbReference type="Gene3D" id="3.40.47.10">
    <property type="match status" value="1"/>
</dbReference>
<keyword evidence="3" id="KW-0596">Phosphopantetheine</keyword>
<reference evidence="13 14" key="1">
    <citation type="submission" date="2017-09" db="EMBL/GenBank/DDBJ databases">
        <authorList>
            <person name="Lee N."/>
            <person name="Cho B.-K."/>
        </authorList>
    </citation>
    <scope>NUCLEOTIDE SEQUENCE [LARGE SCALE GENOMIC DNA]</scope>
    <source>
        <strain evidence="13 14">ATCC 27465</strain>
    </source>
</reference>
<dbReference type="GO" id="GO:0005737">
    <property type="term" value="C:cytoplasm"/>
    <property type="evidence" value="ECO:0007669"/>
    <property type="project" value="UniProtKB-SubCell"/>
</dbReference>
<sequence>MKKLLLDFLWSHLRTLGAFRESGQTPQAARESAGLAPGYGAWFDECLRLFEGAGYIDRRDGRILLDDAVRHRPIEQLWREWETAKPAWQENPDLAATHLLVETTLRAFPDILSGRRPATEVLFPGGSLDLVQNAYATNPASAFFNQVLAADVVARLRRRARDLTADAARILEIGAGTGATSAVVLEALRSARLDVREYCYTDVSRVFLNHAERSFGAENPSLTCAILDIERPVAAQGLTLGGYDVVVAANVLHATRDIRRTLRNAKALLQPGGLLVLNELTANNLLSQFSFGLLDGWWRFEDPHLRIQGSPLLSTAHWRHVLTQEGFRAIALPARDAEDLGQQIIVAESDGVIRQATAVPRPSAPRVTPVRESAARAVADPSAGSEPGDRLRAHIEAVALDVLAQELDIPRTRIGRGEPFSDYGLDSIFAVNVARTLGGTLGIDLDITVLFEHSTLAELGEFVVREYADDLRDALPQEPASPDRAPDPVRPQPQPQLEVDEAALDGMAIVGMSARFPGADDIDEFWRIVEQGSRCITAPPEKRADWACYGDEAAALRGGFLDGVHAFDPLFFRMSMTEARQVTPELRLLLMTSWNAVEDAGYRPAELRKRPTGVFVATTQSEYRPAAMDLMSLPSPAMVPNRISHLLDLNGPSEQCDTTCSSSFVALHRAIRSIRDGECEQALVGGVNLVMSPAGFGGMRAAGMLSPRGDVRPFQQGADGTARGEGVAAVLIKPLRRALEDGDAVHCVVRGTGVAHGGRGVSFTAPNIKGMKTAVAHAYADAALDPGAVDYIETHGMSSTLADSAELAALGAGLRSDGDSEDDSDDVTYLGNVKPCIGHTEVVSGLAALVKTAQAMRHGVIPALPGFGRLHRDLSLKGTRLRIAERNLPWPERTDDAGRPLPRRASMHSFGIGGVNAHVVLEQHIAPANRDDDPGAQVLVLSARGVDALRERARRLMQRLAAADPRSWADIAYTLQVGREAMSCRLAFVAQSTEEAARMLGGWLGGDPDTLARVAFADGVDSAADAEHDGTPTQLQDVAERWAAGASIDWDRMHRGARRGRIALPGYPFARLTCFAEQAPRSDQAAPTGVGPLDGEAFVADLVASILGLSRHEIDGTRSLADYGLNSLLLVAMLGRISHVFPGFQPEGWQPHDTLNDVVARLLEADARSRRVPAPELVRLNGATEGRPVFWIHGALAGVESYRTIAERIDRPFYGIQARGLLTEDAPIEGITAMAEYYTELIRSVQPQGPYDVGGFCLGGIVAYEVTRRLQERGQDVASLTMVDSPDETGLAKSNANGFQSARSAALQVVNSLLWPAGEKDPAALRARLVHRDEVAQDVDQAAENPYEDEDAFVRRLAELAAERGLAMPPAQIARFVRRNMAIQLAYRLSEHTIRPLPRPDAVLCTYFHNRRGLFLGEVEPYFQVAGETFSLDHVNYQQDWGRELPGLRLVEIDAANHMTILNDAGPLAAIEETCLALYASDEIGATRG</sequence>
<dbReference type="Proteomes" id="UP000549009">
    <property type="component" value="Unassembled WGS sequence"/>
</dbReference>
<evidence type="ECO:0000256" key="6">
    <source>
        <dbReference type="ARBA" id="ARBA00022679"/>
    </source>
</evidence>
<evidence type="ECO:0000256" key="1">
    <source>
        <dbReference type="ARBA" id="ARBA00004496"/>
    </source>
</evidence>
<dbReference type="InterPro" id="IPR050091">
    <property type="entry name" value="PKS_NRPS_Biosynth_Enz"/>
</dbReference>
<dbReference type="InterPro" id="IPR020806">
    <property type="entry name" value="PKS_PP-bd"/>
</dbReference>
<dbReference type="EMBL" id="JACHJD010000021">
    <property type="protein sequence ID" value="MBB5108821.1"/>
    <property type="molecule type" value="Genomic_DNA"/>
</dbReference>
<evidence type="ECO:0000256" key="4">
    <source>
        <dbReference type="ARBA" id="ARBA00022490"/>
    </source>
</evidence>
<keyword evidence="5" id="KW-0597">Phosphoprotein</keyword>
<dbReference type="Pfam" id="PF00975">
    <property type="entry name" value="Thioesterase"/>
    <property type="match status" value="1"/>
</dbReference>
<dbReference type="SUPFAM" id="SSF53901">
    <property type="entry name" value="Thiolase-like"/>
    <property type="match status" value="1"/>
</dbReference>
<dbReference type="InterPro" id="IPR020841">
    <property type="entry name" value="PKS_Beta-ketoAc_synthase_dom"/>
</dbReference>
<dbReference type="CDD" id="cd00833">
    <property type="entry name" value="PKS"/>
    <property type="match status" value="1"/>
</dbReference>
<name>A0A5P2X4P5_STRST</name>
<dbReference type="GO" id="GO:0005886">
    <property type="term" value="C:plasma membrane"/>
    <property type="evidence" value="ECO:0007669"/>
    <property type="project" value="TreeGrafter"/>
</dbReference>
<dbReference type="InterPro" id="IPR016039">
    <property type="entry name" value="Thiolase-like"/>
</dbReference>
<dbReference type="InterPro" id="IPR014031">
    <property type="entry name" value="Ketoacyl_synth_C"/>
</dbReference>
<dbReference type="Gene3D" id="3.40.50.1820">
    <property type="entry name" value="alpha/beta hydrolase"/>
    <property type="match status" value="1"/>
</dbReference>
<dbReference type="InterPro" id="IPR014030">
    <property type="entry name" value="Ketoacyl_synth_N"/>
</dbReference>
<gene>
    <name evidence="13" type="ORF">CP982_01290</name>
    <name evidence="12" type="ORF">FHS40_007947</name>
</gene>
<dbReference type="InterPro" id="IPR029058">
    <property type="entry name" value="AB_hydrolase_fold"/>
</dbReference>
<dbReference type="SUPFAM" id="SSF47336">
    <property type="entry name" value="ACP-like"/>
    <property type="match status" value="2"/>
</dbReference>
<keyword evidence="8" id="KW-0511">Multifunctional enzyme</keyword>
<dbReference type="SMART" id="SM00825">
    <property type="entry name" value="PKS_KS"/>
    <property type="match status" value="1"/>
</dbReference>
<feature type="domain" description="Ketosynthase family 3 (KS3)" evidence="11">
    <location>
        <begin position="504"/>
        <end position="923"/>
    </location>
</feature>
<dbReference type="SUPFAM" id="SSF53474">
    <property type="entry name" value="alpha/beta-Hydrolases"/>
    <property type="match status" value="1"/>
</dbReference>
<dbReference type="GO" id="GO:0004312">
    <property type="term" value="F:fatty acid synthase activity"/>
    <property type="evidence" value="ECO:0007669"/>
    <property type="project" value="TreeGrafter"/>
</dbReference>
<evidence type="ECO:0000256" key="8">
    <source>
        <dbReference type="ARBA" id="ARBA00023268"/>
    </source>
</evidence>
<dbReference type="PROSITE" id="PS50075">
    <property type="entry name" value="CARRIER"/>
    <property type="match status" value="1"/>
</dbReference>
<keyword evidence="15" id="KW-1185">Reference proteome</keyword>
<dbReference type="Pfam" id="PF00109">
    <property type="entry name" value="ketoacyl-synt"/>
    <property type="match status" value="1"/>
</dbReference>
<dbReference type="RefSeq" id="WP_150508735.1">
    <property type="nucleotide sequence ID" value="NZ_BMSQ01000017.1"/>
</dbReference>
<proteinExistence type="predicted"/>
<evidence type="ECO:0000259" key="10">
    <source>
        <dbReference type="PROSITE" id="PS50075"/>
    </source>
</evidence>
<dbReference type="Gene3D" id="1.10.1240.100">
    <property type="match status" value="1"/>
</dbReference>
<dbReference type="InterPro" id="IPR009081">
    <property type="entry name" value="PP-bd_ACP"/>
</dbReference>
<dbReference type="InterPro" id="IPR006162">
    <property type="entry name" value="Ppantetheine_attach_site"/>
</dbReference>
<feature type="region of interest" description="Disordered" evidence="9">
    <location>
        <begin position="475"/>
        <end position="494"/>
    </location>
</feature>
<protein>
    <submittedName>
        <fullName evidence="12 13">Methyltransferase</fullName>
    </submittedName>
</protein>
<dbReference type="Proteomes" id="UP000326505">
    <property type="component" value="Chromosome"/>
</dbReference>
<dbReference type="SUPFAM" id="SSF53335">
    <property type="entry name" value="S-adenosyl-L-methionine-dependent methyltransferases"/>
    <property type="match status" value="1"/>
</dbReference>
<evidence type="ECO:0000313" key="15">
    <source>
        <dbReference type="Proteomes" id="UP000549009"/>
    </source>
</evidence>
<dbReference type="SMART" id="SM00823">
    <property type="entry name" value="PKS_PP"/>
    <property type="match status" value="2"/>
</dbReference>
<dbReference type="InterPro" id="IPR029063">
    <property type="entry name" value="SAM-dependent_MTases_sf"/>
</dbReference>
<dbReference type="KEGG" id="sspb:CP982_01290"/>
<dbReference type="InterPro" id="IPR054514">
    <property type="entry name" value="RhiE-like_linker"/>
</dbReference>
<feature type="domain" description="Carrier" evidence="10">
    <location>
        <begin position="390"/>
        <end position="467"/>
    </location>
</feature>
<keyword evidence="4" id="KW-0963">Cytoplasm</keyword>
<evidence type="ECO:0000256" key="5">
    <source>
        <dbReference type="ARBA" id="ARBA00022553"/>
    </source>
</evidence>
<accession>A0A5P2X4P5</accession>
<dbReference type="GO" id="GO:0008168">
    <property type="term" value="F:methyltransferase activity"/>
    <property type="evidence" value="ECO:0007669"/>
    <property type="project" value="UniProtKB-KW"/>
</dbReference>
<organism evidence="13 14">
    <name type="scientific">Streptomyces spectabilis</name>
    <dbReference type="NCBI Taxonomy" id="68270"/>
    <lineage>
        <taxon>Bacteria</taxon>
        <taxon>Bacillati</taxon>
        <taxon>Actinomycetota</taxon>
        <taxon>Actinomycetes</taxon>
        <taxon>Kitasatosporales</taxon>
        <taxon>Streptomycetaceae</taxon>
        <taxon>Streptomyces</taxon>
    </lineage>
</organism>
<dbReference type="Gene3D" id="1.10.1200.10">
    <property type="entry name" value="ACP-like"/>
    <property type="match status" value="2"/>
</dbReference>
<dbReference type="Pfam" id="PF08242">
    <property type="entry name" value="Methyltransf_12"/>
    <property type="match status" value="1"/>
</dbReference>
<dbReference type="PANTHER" id="PTHR43775:SF37">
    <property type="entry name" value="SI:DKEY-61P9.11"/>
    <property type="match status" value="1"/>
</dbReference>
<dbReference type="GO" id="GO:0017000">
    <property type="term" value="P:antibiotic biosynthetic process"/>
    <property type="evidence" value="ECO:0007669"/>
    <property type="project" value="UniProtKB-ARBA"/>
</dbReference>
<dbReference type="Gene3D" id="3.40.50.150">
    <property type="entry name" value="Vaccinia Virus protein VP39"/>
    <property type="match status" value="1"/>
</dbReference>
<dbReference type="PANTHER" id="PTHR43775">
    <property type="entry name" value="FATTY ACID SYNTHASE"/>
    <property type="match status" value="1"/>
</dbReference>
<keyword evidence="7" id="KW-0677">Repeat</keyword>
<dbReference type="SMART" id="SM01294">
    <property type="entry name" value="PKS_PP_betabranch"/>
    <property type="match status" value="1"/>
</dbReference>
<dbReference type="CDD" id="cd02440">
    <property type="entry name" value="AdoMet_MTases"/>
    <property type="match status" value="1"/>
</dbReference>
<evidence type="ECO:0000313" key="14">
    <source>
        <dbReference type="Proteomes" id="UP000326505"/>
    </source>
</evidence>
<dbReference type="GO" id="GO:0031177">
    <property type="term" value="F:phosphopantetheine binding"/>
    <property type="evidence" value="ECO:0007669"/>
    <property type="project" value="InterPro"/>
</dbReference>
<keyword evidence="13" id="KW-0489">Methyltransferase</keyword>
<comment type="subcellular location">
    <subcellularLocation>
        <location evidence="1">Cytoplasm</location>
    </subcellularLocation>
</comment>
<dbReference type="Pfam" id="PF00550">
    <property type="entry name" value="PP-binding"/>
    <property type="match status" value="2"/>
</dbReference>
<keyword evidence="6 13" id="KW-0808">Transferase</keyword>
<reference evidence="12 15" key="2">
    <citation type="submission" date="2020-08" db="EMBL/GenBank/DDBJ databases">
        <title>Genomic Encyclopedia of Type Strains, Phase III (KMG-III): the genomes of soil and plant-associated and newly described type strains.</title>
        <authorList>
            <person name="Whitman W."/>
        </authorList>
    </citation>
    <scope>NUCLEOTIDE SEQUENCE [LARGE SCALE GENOMIC DNA]</scope>
    <source>
        <strain evidence="12 15">CECT 3146</strain>
    </source>
</reference>
<comment type="pathway">
    <text evidence="2">Antibiotic biosynthesis.</text>
</comment>
<dbReference type="InterPro" id="IPR001031">
    <property type="entry name" value="Thioesterase"/>
</dbReference>
<evidence type="ECO:0000259" key="11">
    <source>
        <dbReference type="PROSITE" id="PS52004"/>
    </source>
</evidence>
<dbReference type="InterPro" id="IPR013217">
    <property type="entry name" value="Methyltransf_12"/>
</dbReference>
<evidence type="ECO:0000256" key="3">
    <source>
        <dbReference type="ARBA" id="ARBA00022450"/>
    </source>
</evidence>
<dbReference type="EMBL" id="CP023690">
    <property type="protein sequence ID" value="QEV57526.1"/>
    <property type="molecule type" value="Genomic_DNA"/>
</dbReference>
<evidence type="ECO:0000256" key="9">
    <source>
        <dbReference type="SAM" id="MobiDB-lite"/>
    </source>
</evidence>
<dbReference type="Pfam" id="PF22336">
    <property type="entry name" value="RhiE-like_linker"/>
    <property type="match status" value="1"/>
</dbReference>
<dbReference type="GO" id="GO:0032259">
    <property type="term" value="P:methylation"/>
    <property type="evidence" value="ECO:0007669"/>
    <property type="project" value="UniProtKB-KW"/>
</dbReference>
<dbReference type="OrthoDB" id="9778690at2"/>
<evidence type="ECO:0000256" key="2">
    <source>
        <dbReference type="ARBA" id="ARBA00004792"/>
    </source>
</evidence>
<evidence type="ECO:0000256" key="7">
    <source>
        <dbReference type="ARBA" id="ARBA00022737"/>
    </source>
</evidence>
<evidence type="ECO:0000313" key="12">
    <source>
        <dbReference type="EMBL" id="MBB5108821.1"/>
    </source>
</evidence>
<dbReference type="GO" id="GO:0006633">
    <property type="term" value="P:fatty acid biosynthetic process"/>
    <property type="evidence" value="ECO:0007669"/>
    <property type="project" value="TreeGrafter"/>
</dbReference>